<name>A0A8J9SU01_PHATR</name>
<dbReference type="InterPro" id="IPR050162">
    <property type="entry name" value="MsrA_MetSO_reductase"/>
</dbReference>
<evidence type="ECO:0000256" key="6">
    <source>
        <dbReference type="ARBA" id="ARBA00047806"/>
    </source>
</evidence>
<proteinExistence type="inferred from homology"/>
<accession>A0A8J9SU01</accession>
<gene>
    <name evidence="10" type="ORF">PTTT1_LOCUS522</name>
</gene>
<dbReference type="Proteomes" id="UP000836788">
    <property type="component" value="Chromosome 1"/>
</dbReference>
<dbReference type="EMBL" id="OU594942">
    <property type="protein sequence ID" value="CAG9276368.1"/>
    <property type="molecule type" value="Genomic_DNA"/>
</dbReference>
<evidence type="ECO:0000256" key="2">
    <source>
        <dbReference type="ARBA" id="ARBA00012502"/>
    </source>
</evidence>
<comment type="catalytic activity">
    <reaction evidence="7">
        <text>[thioredoxin]-disulfide + L-methionine + H2O = L-methionine (S)-S-oxide + [thioredoxin]-dithiol</text>
        <dbReference type="Rhea" id="RHEA:19993"/>
        <dbReference type="Rhea" id="RHEA-COMP:10698"/>
        <dbReference type="Rhea" id="RHEA-COMP:10700"/>
        <dbReference type="ChEBI" id="CHEBI:15377"/>
        <dbReference type="ChEBI" id="CHEBI:29950"/>
        <dbReference type="ChEBI" id="CHEBI:50058"/>
        <dbReference type="ChEBI" id="CHEBI:57844"/>
        <dbReference type="ChEBI" id="CHEBI:58772"/>
        <dbReference type="EC" id="1.8.4.11"/>
    </reaction>
</comment>
<dbReference type="EC" id="1.8.4.11" evidence="2"/>
<sequence>EVATFALGCFWGAELAFLRVQGVVGTKVGYSQGITRDPTYEKVCSGGTQHREAVMVVYDANVVSYATLLGVAMERLAVTTSSYDTYRMFEQDEDSRQYKHGVYYHNPEQQRLAHEFSESSNNRFGIELLMASTFYDAEEDHQKYLYKGGQSARKGAKETIRCFG</sequence>
<dbReference type="GO" id="GO:0034599">
    <property type="term" value="P:cellular response to oxidative stress"/>
    <property type="evidence" value="ECO:0007669"/>
    <property type="project" value="TreeGrafter"/>
</dbReference>
<dbReference type="GO" id="GO:0005737">
    <property type="term" value="C:cytoplasm"/>
    <property type="evidence" value="ECO:0007669"/>
    <property type="project" value="TreeGrafter"/>
</dbReference>
<dbReference type="SUPFAM" id="SSF55068">
    <property type="entry name" value="Peptide methionine sulfoxide reductase"/>
    <property type="match status" value="1"/>
</dbReference>
<organism evidence="10">
    <name type="scientific">Phaeodactylum tricornutum</name>
    <name type="common">Diatom</name>
    <dbReference type="NCBI Taxonomy" id="2850"/>
    <lineage>
        <taxon>Eukaryota</taxon>
        <taxon>Sar</taxon>
        <taxon>Stramenopiles</taxon>
        <taxon>Ochrophyta</taxon>
        <taxon>Bacillariophyta</taxon>
        <taxon>Bacillariophyceae</taxon>
        <taxon>Bacillariophycidae</taxon>
        <taxon>Naviculales</taxon>
        <taxon>Phaeodactylaceae</taxon>
        <taxon>Phaeodactylum</taxon>
    </lineage>
</organism>
<evidence type="ECO:0000256" key="4">
    <source>
        <dbReference type="ARBA" id="ARBA00030273"/>
    </source>
</evidence>
<keyword evidence="8" id="KW-0732">Signal</keyword>
<evidence type="ECO:0000256" key="3">
    <source>
        <dbReference type="ARBA" id="ARBA00023002"/>
    </source>
</evidence>
<dbReference type="InterPro" id="IPR002569">
    <property type="entry name" value="Met_Sox_Rdtase_MsrA_dom"/>
</dbReference>
<dbReference type="NCBIfam" id="TIGR00401">
    <property type="entry name" value="msrA"/>
    <property type="match status" value="1"/>
</dbReference>
<keyword evidence="3" id="KW-0560">Oxidoreductase</keyword>
<dbReference type="Gene3D" id="3.30.1060.10">
    <property type="entry name" value="Peptide methionine sulphoxide reductase MsrA"/>
    <property type="match status" value="1"/>
</dbReference>
<evidence type="ECO:0000256" key="7">
    <source>
        <dbReference type="ARBA" id="ARBA00048782"/>
    </source>
</evidence>
<feature type="non-terminal residue" evidence="10">
    <location>
        <position position="1"/>
    </location>
</feature>
<feature type="domain" description="Peptide methionine sulphoxide reductase MsrA" evidence="9">
    <location>
        <begin position="3"/>
        <end position="148"/>
    </location>
</feature>
<dbReference type="Pfam" id="PF01625">
    <property type="entry name" value="PMSR"/>
    <property type="match status" value="1"/>
</dbReference>
<evidence type="ECO:0000256" key="5">
    <source>
        <dbReference type="ARBA" id="ARBA00030643"/>
    </source>
</evidence>
<dbReference type="InterPro" id="IPR036509">
    <property type="entry name" value="Met_Sox_Rdtase_MsrA_sf"/>
</dbReference>
<protein>
    <recommendedName>
        <fullName evidence="2">peptide-methionine (S)-S-oxide reductase</fullName>
        <ecNumber evidence="2">1.8.4.11</ecNumber>
    </recommendedName>
    <alternativeName>
        <fullName evidence="5">Peptide-methionine (S)-S-oxide reductase</fullName>
    </alternativeName>
    <alternativeName>
        <fullName evidence="4">Protein-methionine-S-oxide reductase</fullName>
    </alternativeName>
</protein>
<comment type="catalytic activity">
    <reaction evidence="6">
        <text>L-methionyl-[protein] + [thioredoxin]-disulfide + H2O = L-methionyl-(S)-S-oxide-[protein] + [thioredoxin]-dithiol</text>
        <dbReference type="Rhea" id="RHEA:14217"/>
        <dbReference type="Rhea" id="RHEA-COMP:10698"/>
        <dbReference type="Rhea" id="RHEA-COMP:10700"/>
        <dbReference type="Rhea" id="RHEA-COMP:12313"/>
        <dbReference type="Rhea" id="RHEA-COMP:12315"/>
        <dbReference type="ChEBI" id="CHEBI:15377"/>
        <dbReference type="ChEBI" id="CHEBI:16044"/>
        <dbReference type="ChEBI" id="CHEBI:29950"/>
        <dbReference type="ChEBI" id="CHEBI:44120"/>
        <dbReference type="ChEBI" id="CHEBI:50058"/>
        <dbReference type="EC" id="1.8.4.11"/>
    </reaction>
</comment>
<reference evidence="10" key="1">
    <citation type="submission" date="2022-02" db="EMBL/GenBank/DDBJ databases">
        <authorList>
            <person name="Giguere J D."/>
        </authorList>
    </citation>
    <scope>NUCLEOTIDE SEQUENCE</scope>
    <source>
        <strain evidence="10">CCAP 1055/1</strain>
    </source>
</reference>
<evidence type="ECO:0000313" key="10">
    <source>
        <dbReference type="EMBL" id="CAG9276368.1"/>
    </source>
</evidence>
<comment type="similarity">
    <text evidence="1">Belongs to the MsrA Met sulfoxide reductase family.</text>
</comment>
<dbReference type="AlphaFoldDB" id="A0A8J9SU01"/>
<feature type="signal peptide" evidence="8">
    <location>
        <begin position="1"/>
        <end position="25"/>
    </location>
</feature>
<dbReference type="GO" id="GO:0008113">
    <property type="term" value="F:peptide-methionine (S)-S-oxide reductase activity"/>
    <property type="evidence" value="ECO:0007669"/>
    <property type="project" value="UniProtKB-EC"/>
</dbReference>
<dbReference type="PANTHER" id="PTHR42799">
    <property type="entry name" value="MITOCHONDRIAL PEPTIDE METHIONINE SULFOXIDE REDUCTASE"/>
    <property type="match status" value="1"/>
</dbReference>
<evidence type="ECO:0000259" key="9">
    <source>
        <dbReference type="Pfam" id="PF01625"/>
    </source>
</evidence>
<dbReference type="PANTHER" id="PTHR42799:SF2">
    <property type="entry name" value="MITOCHONDRIAL PEPTIDE METHIONINE SULFOXIDE REDUCTASE"/>
    <property type="match status" value="1"/>
</dbReference>
<feature type="chain" id="PRO_5035426229" description="peptide-methionine (S)-S-oxide reductase" evidence="8">
    <location>
        <begin position="26"/>
        <end position="164"/>
    </location>
</feature>
<evidence type="ECO:0000256" key="1">
    <source>
        <dbReference type="ARBA" id="ARBA00005591"/>
    </source>
</evidence>
<evidence type="ECO:0000256" key="8">
    <source>
        <dbReference type="SAM" id="SignalP"/>
    </source>
</evidence>